<reference evidence="8" key="1">
    <citation type="submission" date="2017-02" db="UniProtKB">
        <authorList>
            <consortium name="WormBaseParasite"/>
        </authorList>
    </citation>
    <scope>IDENTIFICATION</scope>
</reference>
<dbReference type="InterPro" id="IPR040324">
    <property type="entry name" value="WDR44/Dgr2"/>
</dbReference>
<dbReference type="InterPro" id="IPR036322">
    <property type="entry name" value="WD40_repeat_dom_sf"/>
</dbReference>
<evidence type="ECO:0000256" key="3">
    <source>
        <dbReference type="ARBA" id="ARBA00022737"/>
    </source>
</evidence>
<dbReference type="EMBL" id="UZAD01006284">
    <property type="protein sequence ID" value="VDN87807.1"/>
    <property type="molecule type" value="Genomic_DNA"/>
</dbReference>
<evidence type="ECO:0000313" key="6">
    <source>
        <dbReference type="EMBL" id="VDN87807.1"/>
    </source>
</evidence>
<keyword evidence="2 4" id="KW-0853">WD repeat</keyword>
<feature type="compositionally biased region" description="Low complexity" evidence="5">
    <location>
        <begin position="64"/>
        <end position="74"/>
    </location>
</feature>
<dbReference type="InterPro" id="IPR001680">
    <property type="entry name" value="WD40_rpt"/>
</dbReference>
<evidence type="ECO:0000256" key="2">
    <source>
        <dbReference type="ARBA" id="ARBA00022574"/>
    </source>
</evidence>
<sequence length="240" mass="26554">DSDSSSKDLAVTEHSEPLSEQVSIGDNCTAQSAQTEYSDPITRDVERRMSMKGHQQTSGELEDNPSSHAAPSSNSFGRAAEFVKGYGTYASELFRGAFLRAKSVVSSGSTSKFPKEDDESCNESDREDSSIAEGTPIVRPRNSKKGPFDFDGTRCYQELNNEHTGAVWCMKFSLCGRLLATAGQDSIIRVWVLRNHLSYFNALRDRYNSHSKKISMTVGENMLQNPIQDIENDLRSSSTT</sequence>
<dbReference type="PANTHER" id="PTHR14221">
    <property type="entry name" value="WD REPEAT DOMAIN 44"/>
    <property type="match status" value="1"/>
</dbReference>
<proteinExistence type="predicted"/>
<dbReference type="AlphaFoldDB" id="A0A0N4TEL9"/>
<dbReference type="Gene3D" id="2.130.10.10">
    <property type="entry name" value="YVTN repeat-like/Quinoprotein amine dehydrogenase"/>
    <property type="match status" value="1"/>
</dbReference>
<feature type="repeat" description="WD" evidence="4">
    <location>
        <begin position="160"/>
        <end position="191"/>
    </location>
</feature>
<feature type="region of interest" description="Disordered" evidence="5">
    <location>
        <begin position="108"/>
        <end position="145"/>
    </location>
</feature>
<protein>
    <recommendedName>
        <fullName evidence="1">WD repeat-containing protein 44</fullName>
    </recommendedName>
</protein>
<feature type="compositionally biased region" description="Polar residues" evidence="5">
    <location>
        <begin position="18"/>
        <end position="37"/>
    </location>
</feature>
<evidence type="ECO:0000313" key="7">
    <source>
        <dbReference type="Proteomes" id="UP000278627"/>
    </source>
</evidence>
<dbReference type="Proteomes" id="UP000278627">
    <property type="component" value="Unassembled WGS sequence"/>
</dbReference>
<dbReference type="PROSITE" id="PS50082">
    <property type="entry name" value="WD_REPEATS_2"/>
    <property type="match status" value="1"/>
</dbReference>
<evidence type="ECO:0000313" key="8">
    <source>
        <dbReference type="WBParaSite" id="BPAG_0000665701-mRNA-1"/>
    </source>
</evidence>
<dbReference type="PANTHER" id="PTHR14221:SF0">
    <property type="entry name" value="WD REPEAT-CONTAINING PROTEIN 44"/>
    <property type="match status" value="1"/>
</dbReference>
<dbReference type="SUPFAM" id="SSF50978">
    <property type="entry name" value="WD40 repeat-like"/>
    <property type="match status" value="1"/>
</dbReference>
<dbReference type="InterPro" id="IPR015943">
    <property type="entry name" value="WD40/YVTN_repeat-like_dom_sf"/>
</dbReference>
<name>A0A0N4TEL9_BRUPA</name>
<evidence type="ECO:0000256" key="4">
    <source>
        <dbReference type="PROSITE-ProRule" id="PRU00221"/>
    </source>
</evidence>
<feature type="compositionally biased region" description="Basic and acidic residues" evidence="5">
    <location>
        <begin position="1"/>
        <end position="17"/>
    </location>
</feature>
<evidence type="ECO:0000256" key="5">
    <source>
        <dbReference type="SAM" id="MobiDB-lite"/>
    </source>
</evidence>
<reference evidence="6 7" key="2">
    <citation type="submission" date="2018-11" db="EMBL/GenBank/DDBJ databases">
        <authorList>
            <consortium name="Pathogen Informatics"/>
        </authorList>
    </citation>
    <scope>NUCLEOTIDE SEQUENCE [LARGE SCALE GENOMIC DNA]</scope>
</reference>
<dbReference type="WBParaSite" id="BPAG_0000665701-mRNA-1">
    <property type="protein sequence ID" value="BPAG_0000665701-mRNA-1"/>
    <property type="gene ID" value="BPAG_0000665701"/>
</dbReference>
<dbReference type="PROSITE" id="PS50294">
    <property type="entry name" value="WD_REPEATS_REGION"/>
    <property type="match status" value="1"/>
</dbReference>
<dbReference type="Pfam" id="PF00400">
    <property type="entry name" value="WD40"/>
    <property type="match status" value="1"/>
</dbReference>
<keyword evidence="3" id="KW-0677">Repeat</keyword>
<dbReference type="SMART" id="SM00320">
    <property type="entry name" value="WD40"/>
    <property type="match status" value="1"/>
</dbReference>
<organism evidence="8">
    <name type="scientific">Brugia pahangi</name>
    <name type="common">Filarial nematode worm</name>
    <dbReference type="NCBI Taxonomy" id="6280"/>
    <lineage>
        <taxon>Eukaryota</taxon>
        <taxon>Metazoa</taxon>
        <taxon>Ecdysozoa</taxon>
        <taxon>Nematoda</taxon>
        <taxon>Chromadorea</taxon>
        <taxon>Rhabditida</taxon>
        <taxon>Spirurina</taxon>
        <taxon>Spiruromorpha</taxon>
        <taxon>Filarioidea</taxon>
        <taxon>Onchocercidae</taxon>
        <taxon>Brugia</taxon>
    </lineage>
</organism>
<feature type="region of interest" description="Disordered" evidence="5">
    <location>
        <begin position="1"/>
        <end position="74"/>
    </location>
</feature>
<accession>A0A0N4TEL9</accession>
<keyword evidence="7" id="KW-1185">Reference proteome</keyword>
<gene>
    <name evidence="6" type="ORF">BPAG_LOCUS6621</name>
</gene>
<evidence type="ECO:0000256" key="1">
    <source>
        <dbReference type="ARBA" id="ARBA00021207"/>
    </source>
</evidence>